<keyword evidence="1 2" id="KW-0694">RNA-binding</keyword>
<dbReference type="InterPro" id="IPR012677">
    <property type="entry name" value="Nucleotide-bd_a/b_plait_sf"/>
</dbReference>
<dbReference type="InterPro" id="IPR035979">
    <property type="entry name" value="RBD_domain_sf"/>
</dbReference>
<dbReference type="PANTHER" id="PTHR48027">
    <property type="entry name" value="HETEROGENEOUS NUCLEAR RIBONUCLEOPROTEIN 87F-RELATED"/>
    <property type="match status" value="1"/>
</dbReference>
<organism evidence="5 6">
    <name type="scientific">Micractinium conductrix</name>
    <dbReference type="NCBI Taxonomy" id="554055"/>
    <lineage>
        <taxon>Eukaryota</taxon>
        <taxon>Viridiplantae</taxon>
        <taxon>Chlorophyta</taxon>
        <taxon>core chlorophytes</taxon>
        <taxon>Trebouxiophyceae</taxon>
        <taxon>Chlorellales</taxon>
        <taxon>Chlorellaceae</taxon>
        <taxon>Chlorella clade</taxon>
        <taxon>Micractinium</taxon>
    </lineage>
</organism>
<dbReference type="GO" id="GO:0003723">
    <property type="term" value="F:RNA binding"/>
    <property type="evidence" value="ECO:0007669"/>
    <property type="project" value="UniProtKB-UniRule"/>
</dbReference>
<dbReference type="Proteomes" id="UP000239649">
    <property type="component" value="Unassembled WGS sequence"/>
</dbReference>
<dbReference type="AlphaFoldDB" id="A0A2P6VHS3"/>
<feature type="domain" description="RRM" evidence="4">
    <location>
        <begin position="61"/>
        <end position="141"/>
    </location>
</feature>
<evidence type="ECO:0000313" key="6">
    <source>
        <dbReference type="Proteomes" id="UP000239649"/>
    </source>
</evidence>
<evidence type="ECO:0000256" key="2">
    <source>
        <dbReference type="PROSITE-ProRule" id="PRU00176"/>
    </source>
</evidence>
<dbReference type="Gene3D" id="3.30.70.330">
    <property type="match status" value="1"/>
</dbReference>
<evidence type="ECO:0000256" key="1">
    <source>
        <dbReference type="ARBA" id="ARBA00022884"/>
    </source>
</evidence>
<dbReference type="CDD" id="cd00590">
    <property type="entry name" value="RRM_SF"/>
    <property type="match status" value="1"/>
</dbReference>
<name>A0A2P6VHS3_9CHLO</name>
<reference evidence="5 6" key="1">
    <citation type="journal article" date="2018" name="Plant J.">
        <title>Genome sequences of Chlorella sorokiniana UTEX 1602 and Micractinium conductrix SAG 241.80: implications to maltose excretion by a green alga.</title>
        <authorList>
            <person name="Arriola M.B."/>
            <person name="Velmurugan N."/>
            <person name="Zhang Y."/>
            <person name="Plunkett M.H."/>
            <person name="Hondzo H."/>
            <person name="Barney B.M."/>
        </authorList>
    </citation>
    <scope>NUCLEOTIDE SEQUENCE [LARGE SCALE GENOMIC DNA]</scope>
    <source>
        <strain evidence="5 6">SAG 241.80</strain>
    </source>
</reference>
<feature type="region of interest" description="Disordered" evidence="3">
    <location>
        <begin position="1"/>
        <end position="23"/>
    </location>
</feature>
<sequence length="551" mass="56965">MSALESAISGSSTTSGDGPASEAEALQRLQDEIESLGVEEPAATRPSLDLDLSCGAKGTGPRLFCGHVPKEVNDEMVRQHFSRWGTVSDVYFPCHKKTLKRRPFCFVTFANKEDAVRALAESGLEIAGVAIKNLTMVEDRDKYYTNKHVSARQALLQALKQLGPGGASSAAAPPPALAPQQNGDMMAQAAAGGISRDQLSNLAAIMALEGVPTEVVLQTLGVPGGPAPHHGDGLQPGPSSLGVLDAALLQALASPSLSSQSTYDHLARGSFDLRQSMDLRTSLDLATAMSARTSLDLSSLQQNLAAASQGLGGYDAGTRMRAADSHSTLASSADAWSAAPSARTSLDAALLPVTAGFLSSAAPALQTRLSLDAALQLHHAQQALLASQAHAGYGGMPPLPPGGPQQNISSVMHSGFYQPAAAPQQQPEAVQHDISTVMSSGFYGGGARPPVPPVRHSMHEFSSSGYGRSTASLPFADNGWGAPAPAPPAPAGTLGGYSTVLRPSFDRSGLPPLAPRSPNQDLPRDSASGSPDSLRLLANNGWPLPGQRLAV</sequence>
<proteinExistence type="predicted"/>
<gene>
    <name evidence="5" type="ORF">C2E20_2978</name>
</gene>
<evidence type="ECO:0000256" key="3">
    <source>
        <dbReference type="SAM" id="MobiDB-lite"/>
    </source>
</evidence>
<dbReference type="EMBL" id="LHPF02000006">
    <property type="protein sequence ID" value="PSC73646.1"/>
    <property type="molecule type" value="Genomic_DNA"/>
</dbReference>
<dbReference type="InterPro" id="IPR000504">
    <property type="entry name" value="RRM_dom"/>
</dbReference>
<dbReference type="PROSITE" id="PS50102">
    <property type="entry name" value="RRM"/>
    <property type="match status" value="1"/>
</dbReference>
<evidence type="ECO:0000313" key="5">
    <source>
        <dbReference type="EMBL" id="PSC73646.1"/>
    </source>
</evidence>
<dbReference type="SUPFAM" id="SSF54928">
    <property type="entry name" value="RNA-binding domain, RBD"/>
    <property type="match status" value="1"/>
</dbReference>
<evidence type="ECO:0000259" key="4">
    <source>
        <dbReference type="PROSITE" id="PS50102"/>
    </source>
</evidence>
<feature type="region of interest" description="Disordered" evidence="3">
    <location>
        <begin position="484"/>
        <end position="551"/>
    </location>
</feature>
<dbReference type="Pfam" id="PF00076">
    <property type="entry name" value="RRM_1"/>
    <property type="match status" value="1"/>
</dbReference>
<protein>
    <submittedName>
        <fullName evidence="5">Heterogeneous nuclear ribonucleo A1-like 2</fullName>
    </submittedName>
</protein>
<dbReference type="SMART" id="SM00360">
    <property type="entry name" value="RRM"/>
    <property type="match status" value="1"/>
</dbReference>
<comment type="caution">
    <text evidence="5">The sequence shown here is derived from an EMBL/GenBank/DDBJ whole genome shotgun (WGS) entry which is preliminary data.</text>
</comment>
<feature type="region of interest" description="Disordered" evidence="3">
    <location>
        <begin position="441"/>
        <end position="467"/>
    </location>
</feature>
<accession>A0A2P6VHS3</accession>
<keyword evidence="6" id="KW-1185">Reference proteome</keyword>
<dbReference type="OrthoDB" id="514262at2759"/>
<dbReference type="STRING" id="554055.A0A2P6VHS3"/>
<dbReference type="InterPro" id="IPR052462">
    <property type="entry name" value="SLIRP/GR-RBP-like"/>
</dbReference>